<gene>
    <name evidence="1" type="ORF">GV829_03360</name>
</gene>
<evidence type="ECO:0000313" key="1">
    <source>
        <dbReference type="EMBL" id="QJQ31598.1"/>
    </source>
</evidence>
<dbReference type="Gene3D" id="6.10.280.50">
    <property type="match status" value="1"/>
</dbReference>
<dbReference type="RefSeq" id="WP_169943818.1">
    <property type="nucleotide sequence ID" value="NZ_CP053015.1"/>
</dbReference>
<organism evidence="1 2">
    <name type="scientific">Sphingomonas lacunae</name>
    <dbReference type="NCBI Taxonomy" id="2698828"/>
    <lineage>
        <taxon>Bacteria</taxon>
        <taxon>Pseudomonadati</taxon>
        <taxon>Pseudomonadota</taxon>
        <taxon>Alphaproteobacteria</taxon>
        <taxon>Sphingomonadales</taxon>
        <taxon>Sphingomonadaceae</taxon>
        <taxon>Sphingomonas</taxon>
    </lineage>
</organism>
<reference evidence="1 2" key="1">
    <citation type="submission" date="2020-01" db="EMBL/GenBank/DDBJ databases">
        <title>Sphingomonas sp. strain CSW-10.</title>
        <authorList>
            <person name="Chen W.-M."/>
        </authorList>
    </citation>
    <scope>NUCLEOTIDE SEQUENCE [LARGE SCALE GENOMIC DNA]</scope>
    <source>
        <strain evidence="1 2">CSW-10</strain>
    </source>
</reference>
<protein>
    <submittedName>
        <fullName evidence="1">YdcH family protein</fullName>
    </submittedName>
</protein>
<dbReference type="Proteomes" id="UP000503018">
    <property type="component" value="Chromosome"/>
</dbReference>
<evidence type="ECO:0000313" key="2">
    <source>
        <dbReference type="Proteomes" id="UP000503018"/>
    </source>
</evidence>
<dbReference type="KEGG" id="slan:GV829_03360"/>
<dbReference type="EMBL" id="CP053015">
    <property type="protein sequence ID" value="QJQ31598.1"/>
    <property type="molecule type" value="Genomic_DNA"/>
</dbReference>
<dbReference type="InterPro" id="IPR007420">
    <property type="entry name" value="DUF465"/>
</dbReference>
<proteinExistence type="predicted"/>
<dbReference type="Pfam" id="PF04325">
    <property type="entry name" value="DUF465"/>
    <property type="match status" value="1"/>
</dbReference>
<name>A0A6M4ARB7_9SPHN</name>
<dbReference type="InterPro" id="IPR038444">
    <property type="entry name" value="DUF465_sf"/>
</dbReference>
<accession>A0A6M4ARB7</accession>
<keyword evidence="2" id="KW-1185">Reference proteome</keyword>
<sequence>MSKSVSANTAHLQALAARHADLEARLEMETHRPLPDSAAIAQLKKAKLRIKDALGQN</sequence>
<dbReference type="AlphaFoldDB" id="A0A6M4ARB7"/>